<dbReference type="Pfam" id="PF00147">
    <property type="entry name" value="Fibrinogen_C"/>
    <property type="match status" value="1"/>
</dbReference>
<evidence type="ECO:0000313" key="7">
    <source>
        <dbReference type="Proteomes" id="UP001497382"/>
    </source>
</evidence>
<dbReference type="SUPFAM" id="SSF56496">
    <property type="entry name" value="Fibrinogen C-terminal domain-like"/>
    <property type="match status" value="1"/>
</dbReference>
<dbReference type="PANTHER" id="PTHR19143:SF458">
    <property type="entry name" value="FIBRINOGEN C-TERMINAL DOMAIN-CONTAINING PROTEIN-RELATED"/>
    <property type="match status" value="1"/>
</dbReference>
<dbReference type="EMBL" id="CAXIEN010000120">
    <property type="protein sequence ID" value="CAL1279284.1"/>
    <property type="molecule type" value="Genomic_DNA"/>
</dbReference>
<feature type="signal peptide" evidence="4">
    <location>
        <begin position="1"/>
        <end position="25"/>
    </location>
</feature>
<dbReference type="InterPro" id="IPR014716">
    <property type="entry name" value="Fibrinogen_a/b/g_C_1"/>
</dbReference>
<dbReference type="InterPro" id="IPR002181">
    <property type="entry name" value="Fibrinogen_a/b/g_C_dom"/>
</dbReference>
<dbReference type="PROSITE" id="PS51406">
    <property type="entry name" value="FIBRINOGEN_C_2"/>
    <property type="match status" value="1"/>
</dbReference>
<evidence type="ECO:0000256" key="1">
    <source>
        <dbReference type="ARBA" id="ARBA00022837"/>
    </source>
</evidence>
<evidence type="ECO:0000259" key="5">
    <source>
        <dbReference type="PROSITE" id="PS51406"/>
    </source>
</evidence>
<comment type="caution">
    <text evidence="6">The sequence shown here is derived from an EMBL/GenBank/DDBJ whole genome shotgun (WGS) entry which is preliminary data.</text>
</comment>
<keyword evidence="2" id="KW-1015">Disulfide bond</keyword>
<evidence type="ECO:0000313" key="6">
    <source>
        <dbReference type="EMBL" id="CAL1279284.1"/>
    </source>
</evidence>
<name>A0AAV2A7C9_9ARAC</name>
<dbReference type="CDD" id="cd00087">
    <property type="entry name" value="FReD"/>
    <property type="match status" value="1"/>
</dbReference>
<dbReference type="GO" id="GO:0030246">
    <property type="term" value="F:carbohydrate binding"/>
    <property type="evidence" value="ECO:0007669"/>
    <property type="project" value="UniProtKB-ARBA"/>
</dbReference>
<evidence type="ECO:0000256" key="2">
    <source>
        <dbReference type="ARBA" id="ARBA00023157"/>
    </source>
</evidence>
<accession>A0AAV2A7C9</accession>
<feature type="chain" id="PRO_5043606681" description="Fibrinogen C-terminal domain-containing protein" evidence="4">
    <location>
        <begin position="26"/>
        <end position="324"/>
    </location>
</feature>
<dbReference type="SMART" id="SM00186">
    <property type="entry name" value="FBG"/>
    <property type="match status" value="1"/>
</dbReference>
<dbReference type="NCBIfam" id="NF040941">
    <property type="entry name" value="GGGWT_bact"/>
    <property type="match status" value="1"/>
</dbReference>
<dbReference type="GO" id="GO:0098609">
    <property type="term" value="P:cell-cell adhesion"/>
    <property type="evidence" value="ECO:0007669"/>
    <property type="project" value="UniProtKB-ARBA"/>
</dbReference>
<protein>
    <recommendedName>
        <fullName evidence="5">Fibrinogen C-terminal domain-containing protein</fullName>
    </recommendedName>
</protein>
<gene>
    <name evidence="6" type="ORF">LARSCL_LOCUS10262</name>
</gene>
<keyword evidence="4" id="KW-0732">Signal</keyword>
<comment type="function">
    <text evidence="3">Lectin involved in innate immunity. Agglutinates all types of human erythrocytes, Gram-positive and Gram-negative bacteria. Has a stronger agglutinating activity towards Gram-negative bacteria than towards Gram-positive bacteria. Specifically recognizes acetyl group-containing substances on agglutinated cells. The hemagglutinating activity was inhibited by EDTA, acetyl group-containing mono- and disaccharides, N-acetyl derivatives of amino acids, other acetyl group-containing substances, propionamide and benzamide. Enhances the antimicrobial activity of big defensin against Gram-positive bacteria but not against Gram-negative bacteria.</text>
</comment>
<evidence type="ECO:0000256" key="3">
    <source>
        <dbReference type="ARBA" id="ARBA00053344"/>
    </source>
</evidence>
<keyword evidence="1" id="KW-0106">Calcium</keyword>
<dbReference type="InterPro" id="IPR050373">
    <property type="entry name" value="Fibrinogen_C-term_domain"/>
</dbReference>
<evidence type="ECO:0000256" key="4">
    <source>
        <dbReference type="SAM" id="SignalP"/>
    </source>
</evidence>
<reference evidence="6 7" key="1">
    <citation type="submission" date="2024-04" db="EMBL/GenBank/DDBJ databases">
        <authorList>
            <person name="Rising A."/>
            <person name="Reimegard J."/>
            <person name="Sonavane S."/>
            <person name="Akerstrom W."/>
            <person name="Nylinder S."/>
            <person name="Hedman E."/>
            <person name="Kallberg Y."/>
        </authorList>
    </citation>
    <scope>NUCLEOTIDE SEQUENCE [LARGE SCALE GENOMIC DNA]</scope>
</reference>
<sequence>MRKMQLYFVMPKILLLLIFQSFCTSQILGSDHCNYQGRFESYLDAAVDLINKAKTYIPENLTSNADPTVTQEKTNLSIECEKVLHSCQNRNITVQTIPLEETYHPMDCDEVLRSGHNRSGVYTIWPRNRLTDGKVLDVYCDMDTDDGGWTVIQRRGNFNRTISFFFQDWSAYKNGFGNVQEDFWLGNDNIFALTNQREYSIRFDLKSKKGKKRYAVYNVFWIDDEERKYTLHIQNYSGDAGNSMTKQHANQKFSTKDQDNDASVDNCAQAYKGGWWYGNCGHVNLNGLYRKEVYSVDGIFWNLFGGPSESLEAAEMKIRPMNFK</sequence>
<proteinExistence type="predicted"/>
<dbReference type="Gene3D" id="3.90.215.10">
    <property type="entry name" value="Gamma Fibrinogen, chain A, domain 1"/>
    <property type="match status" value="1"/>
</dbReference>
<dbReference type="GO" id="GO:0005615">
    <property type="term" value="C:extracellular space"/>
    <property type="evidence" value="ECO:0007669"/>
    <property type="project" value="TreeGrafter"/>
</dbReference>
<dbReference type="AlphaFoldDB" id="A0AAV2A7C9"/>
<dbReference type="PANTHER" id="PTHR19143">
    <property type="entry name" value="FIBRINOGEN/TENASCIN/ANGIOPOEITIN"/>
    <property type="match status" value="1"/>
</dbReference>
<dbReference type="InterPro" id="IPR036056">
    <property type="entry name" value="Fibrinogen-like_C"/>
</dbReference>
<dbReference type="Proteomes" id="UP001497382">
    <property type="component" value="Unassembled WGS sequence"/>
</dbReference>
<keyword evidence="7" id="KW-1185">Reference proteome</keyword>
<organism evidence="6 7">
    <name type="scientific">Larinioides sclopetarius</name>
    <dbReference type="NCBI Taxonomy" id="280406"/>
    <lineage>
        <taxon>Eukaryota</taxon>
        <taxon>Metazoa</taxon>
        <taxon>Ecdysozoa</taxon>
        <taxon>Arthropoda</taxon>
        <taxon>Chelicerata</taxon>
        <taxon>Arachnida</taxon>
        <taxon>Araneae</taxon>
        <taxon>Araneomorphae</taxon>
        <taxon>Entelegynae</taxon>
        <taxon>Araneoidea</taxon>
        <taxon>Araneidae</taxon>
        <taxon>Larinioides</taxon>
    </lineage>
</organism>
<feature type="domain" description="Fibrinogen C-terminal" evidence="5">
    <location>
        <begin position="99"/>
        <end position="322"/>
    </location>
</feature>
<dbReference type="FunFam" id="3.90.215.10:FF:000001">
    <property type="entry name" value="Tenascin isoform 1"/>
    <property type="match status" value="1"/>
</dbReference>